<keyword evidence="8" id="KW-0902">Two-component regulatory system</keyword>
<comment type="caution">
    <text evidence="12">The sequence shown here is derived from an EMBL/GenBank/DDBJ whole genome shotgun (WGS) entry which is preliminary data.</text>
</comment>
<dbReference type="NCBIfam" id="TIGR00229">
    <property type="entry name" value="sensory_box"/>
    <property type="match status" value="1"/>
</dbReference>
<name>A0A560J555_9PROT</name>
<dbReference type="InterPro" id="IPR005467">
    <property type="entry name" value="His_kinase_dom"/>
</dbReference>
<dbReference type="InterPro" id="IPR036890">
    <property type="entry name" value="HATPase_C_sf"/>
</dbReference>
<keyword evidence="7" id="KW-0067">ATP-binding</keyword>
<keyword evidence="9" id="KW-0472">Membrane</keyword>
<dbReference type="PROSITE" id="PS50113">
    <property type="entry name" value="PAC"/>
    <property type="match status" value="1"/>
</dbReference>
<feature type="domain" description="Histidine kinase" evidence="10">
    <location>
        <begin position="361"/>
        <end position="576"/>
    </location>
</feature>
<keyword evidence="5" id="KW-0547">Nucleotide-binding</keyword>
<evidence type="ECO:0000259" key="10">
    <source>
        <dbReference type="PROSITE" id="PS50109"/>
    </source>
</evidence>
<evidence type="ECO:0000256" key="2">
    <source>
        <dbReference type="ARBA" id="ARBA00012438"/>
    </source>
</evidence>
<dbReference type="CDD" id="cd00130">
    <property type="entry name" value="PAS"/>
    <property type="match status" value="1"/>
</dbReference>
<accession>A0A560J555</accession>
<dbReference type="RefSeq" id="WP_186455023.1">
    <property type="nucleotide sequence ID" value="NZ_VITV01000017.1"/>
</dbReference>
<comment type="catalytic activity">
    <reaction evidence="1">
        <text>ATP + protein L-histidine = ADP + protein N-phospho-L-histidine.</text>
        <dbReference type="EC" id="2.7.13.3"/>
    </reaction>
</comment>
<dbReference type="Proteomes" id="UP000320516">
    <property type="component" value="Unassembled WGS sequence"/>
</dbReference>
<dbReference type="SUPFAM" id="SSF55874">
    <property type="entry name" value="ATPase domain of HSP90 chaperone/DNA topoisomerase II/histidine kinase"/>
    <property type="match status" value="1"/>
</dbReference>
<keyword evidence="6" id="KW-0418">Kinase</keyword>
<dbReference type="Gene3D" id="3.30.565.10">
    <property type="entry name" value="Histidine kinase-like ATPase, C-terminal domain"/>
    <property type="match status" value="1"/>
</dbReference>
<dbReference type="InterPro" id="IPR003594">
    <property type="entry name" value="HATPase_dom"/>
</dbReference>
<evidence type="ECO:0000256" key="1">
    <source>
        <dbReference type="ARBA" id="ARBA00000085"/>
    </source>
</evidence>
<dbReference type="GO" id="GO:0000155">
    <property type="term" value="F:phosphorelay sensor kinase activity"/>
    <property type="evidence" value="ECO:0007669"/>
    <property type="project" value="InterPro"/>
</dbReference>
<dbReference type="InterPro" id="IPR000014">
    <property type="entry name" value="PAS"/>
</dbReference>
<proteinExistence type="predicted"/>
<dbReference type="PANTHER" id="PTHR43065">
    <property type="entry name" value="SENSOR HISTIDINE KINASE"/>
    <property type="match status" value="1"/>
</dbReference>
<dbReference type="InterPro" id="IPR035965">
    <property type="entry name" value="PAS-like_dom_sf"/>
</dbReference>
<dbReference type="Pfam" id="PF13426">
    <property type="entry name" value="PAS_9"/>
    <property type="match status" value="1"/>
</dbReference>
<dbReference type="EMBL" id="VITV01000017">
    <property type="protein sequence ID" value="TWB65965.1"/>
    <property type="molecule type" value="Genomic_DNA"/>
</dbReference>
<keyword evidence="9" id="KW-1133">Transmembrane helix</keyword>
<dbReference type="InterPro" id="IPR004358">
    <property type="entry name" value="Sig_transdc_His_kin-like_C"/>
</dbReference>
<dbReference type="EC" id="2.7.13.3" evidence="2"/>
<keyword evidence="4" id="KW-0808">Transferase</keyword>
<dbReference type="Gene3D" id="3.30.450.20">
    <property type="entry name" value="PAS domain"/>
    <property type="match status" value="2"/>
</dbReference>
<dbReference type="InterPro" id="IPR013655">
    <property type="entry name" value="PAS_fold_3"/>
</dbReference>
<dbReference type="SUPFAM" id="SSF55785">
    <property type="entry name" value="PYP-like sensor domain (PAS domain)"/>
    <property type="match status" value="2"/>
</dbReference>
<evidence type="ECO:0000256" key="6">
    <source>
        <dbReference type="ARBA" id="ARBA00022777"/>
    </source>
</evidence>
<evidence type="ECO:0000256" key="5">
    <source>
        <dbReference type="ARBA" id="ARBA00022741"/>
    </source>
</evidence>
<dbReference type="PROSITE" id="PS50109">
    <property type="entry name" value="HIS_KIN"/>
    <property type="match status" value="1"/>
</dbReference>
<keyword evidence="3" id="KW-0597">Phosphoprotein</keyword>
<dbReference type="Gene3D" id="1.10.287.130">
    <property type="match status" value="1"/>
</dbReference>
<dbReference type="SMART" id="SM00387">
    <property type="entry name" value="HATPase_c"/>
    <property type="match status" value="1"/>
</dbReference>
<evidence type="ECO:0000256" key="7">
    <source>
        <dbReference type="ARBA" id="ARBA00022840"/>
    </source>
</evidence>
<reference evidence="12 13" key="1">
    <citation type="submission" date="2019-06" db="EMBL/GenBank/DDBJ databases">
        <title>Genomic Encyclopedia of Type Strains, Phase IV (KMG-V): Genome sequencing to study the core and pangenomes of soil and plant-associated prokaryotes.</title>
        <authorList>
            <person name="Whitman W."/>
        </authorList>
    </citation>
    <scope>NUCLEOTIDE SEQUENCE [LARGE SCALE GENOMIC DNA]</scope>
    <source>
        <strain evidence="12 13">BR 12005</strain>
    </source>
</reference>
<feature type="transmembrane region" description="Helical" evidence="9">
    <location>
        <begin position="6"/>
        <end position="29"/>
    </location>
</feature>
<protein>
    <recommendedName>
        <fullName evidence="2">histidine kinase</fullName>
        <ecNumber evidence="2">2.7.13.3</ecNumber>
    </recommendedName>
</protein>
<dbReference type="InterPro" id="IPR003661">
    <property type="entry name" value="HisK_dim/P_dom"/>
</dbReference>
<evidence type="ECO:0000259" key="11">
    <source>
        <dbReference type="PROSITE" id="PS50113"/>
    </source>
</evidence>
<sequence>MDGLSGGGLFVLVTTWLLAAAVGLSLLAARRKLHATRLALTDSRQELEQLLLAVPKIIWRTGPTGLPDLVNKRFSALTGANVDDPRAVDFTRFVHPEDLPAVQATWAQARATRQPFLVRFRLRHADGNYRWMSSTGRPSLSDSGEVRRWYGGIIDIDCEYAAVEALRQLNVTLQQRVEERSHDLARSEARYRRLFEVSNISFCEQDIGEAKALLDGLKSKGVTDFRGYVTAHPEFLDRCVNAVRTIEVNEALARLLGYGDRAELAAKPPRQNAENAMQVLTNQLEAAFHGWSNIEGRTILIGKDDRRVPVFYTVRLISETIQVSSHIDLTERERIEAQRMAAQSERAQSNRIATVDALSTSLAHELNQPIAAIMTDVGTGVRWLQADPPNTEGLLRVLRRLEVNGQRLADIVQRTRDQLVKGKRDIGPLDLIKLAFETQSLLEGDLAARGTTMTITCAPGLQPVAADRVELQQVLVNLVLNGMEAMVDLPRGDRSITVTAQSVGEGFIQVAVADKGPGIAEENLAKLFQPFFTTKPGGMGIGLQICRSAIEALGGTLRARNGEHGGAVFEFTLPVA</sequence>
<dbReference type="SMART" id="SM00091">
    <property type="entry name" value="PAS"/>
    <property type="match status" value="1"/>
</dbReference>
<dbReference type="InterPro" id="IPR036097">
    <property type="entry name" value="HisK_dim/P_sf"/>
</dbReference>
<organism evidence="12 13">
    <name type="scientific">Nitrospirillum amazonense</name>
    <dbReference type="NCBI Taxonomy" id="28077"/>
    <lineage>
        <taxon>Bacteria</taxon>
        <taxon>Pseudomonadati</taxon>
        <taxon>Pseudomonadota</taxon>
        <taxon>Alphaproteobacteria</taxon>
        <taxon>Rhodospirillales</taxon>
        <taxon>Azospirillaceae</taxon>
        <taxon>Nitrospirillum</taxon>
    </lineage>
</organism>
<dbReference type="InterPro" id="IPR000700">
    <property type="entry name" value="PAS-assoc_C"/>
</dbReference>
<evidence type="ECO:0000256" key="4">
    <source>
        <dbReference type="ARBA" id="ARBA00022679"/>
    </source>
</evidence>
<dbReference type="Pfam" id="PF08447">
    <property type="entry name" value="PAS_3"/>
    <property type="match status" value="1"/>
</dbReference>
<evidence type="ECO:0000256" key="9">
    <source>
        <dbReference type="SAM" id="Phobius"/>
    </source>
</evidence>
<keyword evidence="9" id="KW-0812">Transmembrane</keyword>
<dbReference type="CDD" id="cd00082">
    <property type="entry name" value="HisKA"/>
    <property type="match status" value="1"/>
</dbReference>
<dbReference type="Pfam" id="PF02518">
    <property type="entry name" value="HATPase_c"/>
    <property type="match status" value="1"/>
</dbReference>
<dbReference type="PRINTS" id="PR00344">
    <property type="entry name" value="BCTRLSENSOR"/>
</dbReference>
<evidence type="ECO:0000313" key="13">
    <source>
        <dbReference type="Proteomes" id="UP000320516"/>
    </source>
</evidence>
<gene>
    <name evidence="12" type="ORF">FBZ87_11760</name>
</gene>
<evidence type="ECO:0000256" key="8">
    <source>
        <dbReference type="ARBA" id="ARBA00023012"/>
    </source>
</evidence>
<dbReference type="SUPFAM" id="SSF47384">
    <property type="entry name" value="Homodimeric domain of signal transducing histidine kinase"/>
    <property type="match status" value="1"/>
</dbReference>
<dbReference type="AlphaFoldDB" id="A0A560J555"/>
<evidence type="ECO:0000256" key="3">
    <source>
        <dbReference type="ARBA" id="ARBA00022553"/>
    </source>
</evidence>
<evidence type="ECO:0000313" key="12">
    <source>
        <dbReference type="EMBL" id="TWB65965.1"/>
    </source>
</evidence>
<dbReference type="GO" id="GO:0005524">
    <property type="term" value="F:ATP binding"/>
    <property type="evidence" value="ECO:0007669"/>
    <property type="project" value="UniProtKB-KW"/>
</dbReference>
<feature type="domain" description="PAC" evidence="11">
    <location>
        <begin position="116"/>
        <end position="168"/>
    </location>
</feature>
<dbReference type="PANTHER" id="PTHR43065:SF10">
    <property type="entry name" value="PEROXIDE STRESS-ACTIVATED HISTIDINE KINASE MAK3"/>
    <property type="match status" value="1"/>
</dbReference>